<proteinExistence type="predicted"/>
<dbReference type="EMBL" id="CP026309">
    <property type="protein sequence ID" value="AUV81338.1"/>
    <property type="molecule type" value="Genomic_DNA"/>
</dbReference>
<dbReference type="GeneID" id="35591704"/>
<evidence type="ECO:0000256" key="1">
    <source>
        <dbReference type="SAM" id="Coils"/>
    </source>
</evidence>
<dbReference type="KEGG" id="srub:C2R22_06400"/>
<sequence>MSANPFSTMFDMQRTYIEASQSAFESSLKLQQVASDAFLGSFDSTKSLQKRGVDLTKRATLANLDAVEETLPADVVADLRAAVDEQYEALDEAHDDAWEAFERSAEDAVDSYDELTEAQAEMVDELYESLLQVNAEAAEVAEEAADAVEQ</sequence>
<protein>
    <recommendedName>
        <fullName evidence="4">Phasin family protein</fullName>
    </recommendedName>
</protein>
<dbReference type="OrthoDB" id="178099at2157"/>
<accession>A0A2I8VHD5</accession>
<feature type="coiled-coil region" evidence="1">
    <location>
        <begin position="123"/>
        <end position="150"/>
    </location>
</feature>
<keyword evidence="3" id="KW-1185">Reference proteome</keyword>
<gene>
    <name evidence="2" type="ORF">C2R22_06400</name>
</gene>
<reference evidence="2 3" key="1">
    <citation type="submission" date="2018-01" db="EMBL/GenBank/DDBJ databases">
        <title>Complete genome sequence of Salinigranum rubrum GX10T, an extremely halophilic archaeon isolated from a marine solar saltern.</title>
        <authorList>
            <person name="Han S."/>
        </authorList>
    </citation>
    <scope>NUCLEOTIDE SEQUENCE [LARGE SCALE GENOMIC DNA]</scope>
    <source>
        <strain evidence="2 3">GX10</strain>
    </source>
</reference>
<dbReference type="AlphaFoldDB" id="A0A2I8VHD5"/>
<dbReference type="Proteomes" id="UP000236584">
    <property type="component" value="Chromosome"/>
</dbReference>
<evidence type="ECO:0000313" key="2">
    <source>
        <dbReference type="EMBL" id="AUV81338.1"/>
    </source>
</evidence>
<name>A0A2I8VHD5_9EURY</name>
<dbReference type="RefSeq" id="WP_103425026.1">
    <property type="nucleotide sequence ID" value="NZ_CP026309.1"/>
</dbReference>
<evidence type="ECO:0008006" key="4">
    <source>
        <dbReference type="Google" id="ProtNLM"/>
    </source>
</evidence>
<evidence type="ECO:0000313" key="3">
    <source>
        <dbReference type="Proteomes" id="UP000236584"/>
    </source>
</evidence>
<organism evidence="2 3">
    <name type="scientific">Salinigranum rubrum</name>
    <dbReference type="NCBI Taxonomy" id="755307"/>
    <lineage>
        <taxon>Archaea</taxon>
        <taxon>Methanobacteriati</taxon>
        <taxon>Methanobacteriota</taxon>
        <taxon>Stenosarchaea group</taxon>
        <taxon>Halobacteria</taxon>
        <taxon>Halobacteriales</taxon>
        <taxon>Haloferacaceae</taxon>
        <taxon>Salinigranum</taxon>
    </lineage>
</organism>
<keyword evidence="1" id="KW-0175">Coiled coil</keyword>